<evidence type="ECO:0000256" key="1">
    <source>
        <dbReference type="ARBA" id="ARBA00022500"/>
    </source>
</evidence>
<dbReference type="RefSeq" id="WP_136597517.1">
    <property type="nucleotide sequence ID" value="NZ_STGV01000001.1"/>
</dbReference>
<feature type="transmembrane region" description="Helical" evidence="5">
    <location>
        <begin position="310"/>
        <end position="339"/>
    </location>
</feature>
<feature type="coiled-coil region" evidence="4">
    <location>
        <begin position="380"/>
        <end position="415"/>
    </location>
</feature>
<evidence type="ECO:0000256" key="3">
    <source>
        <dbReference type="PROSITE-ProRule" id="PRU00284"/>
    </source>
</evidence>
<dbReference type="PROSITE" id="PS50111">
    <property type="entry name" value="CHEMOTAXIS_TRANSDUC_2"/>
    <property type="match status" value="1"/>
</dbReference>
<evidence type="ECO:0000259" key="7">
    <source>
        <dbReference type="PROSITE" id="PS50885"/>
    </source>
</evidence>
<comment type="similarity">
    <text evidence="2">Belongs to the methyl-accepting chemotaxis (MCP) protein family.</text>
</comment>
<proteinExistence type="inferred from homology"/>
<dbReference type="GO" id="GO:0007165">
    <property type="term" value="P:signal transduction"/>
    <property type="evidence" value="ECO:0007669"/>
    <property type="project" value="UniProtKB-KW"/>
</dbReference>
<dbReference type="CDD" id="cd11386">
    <property type="entry name" value="MCP_signal"/>
    <property type="match status" value="1"/>
</dbReference>
<feature type="domain" description="HAMP" evidence="7">
    <location>
        <begin position="333"/>
        <end position="386"/>
    </location>
</feature>
<feature type="domain" description="Methyl-accepting transducer" evidence="6">
    <location>
        <begin position="472"/>
        <end position="701"/>
    </location>
</feature>
<dbReference type="Pfam" id="PF00015">
    <property type="entry name" value="MCPsignal"/>
    <property type="match status" value="1"/>
</dbReference>
<dbReference type="SUPFAM" id="SSF158472">
    <property type="entry name" value="HAMP domain-like"/>
    <property type="match status" value="1"/>
</dbReference>
<dbReference type="GO" id="GO:0006935">
    <property type="term" value="P:chemotaxis"/>
    <property type="evidence" value="ECO:0007669"/>
    <property type="project" value="UniProtKB-KW"/>
</dbReference>
<dbReference type="InterPro" id="IPR051310">
    <property type="entry name" value="MCP_chemotaxis"/>
</dbReference>
<dbReference type="InterPro" id="IPR013587">
    <property type="entry name" value="Nitrate/nitrite_sensing"/>
</dbReference>
<dbReference type="InterPro" id="IPR003660">
    <property type="entry name" value="HAMP_dom"/>
</dbReference>
<dbReference type="GO" id="GO:0004888">
    <property type="term" value="F:transmembrane signaling receptor activity"/>
    <property type="evidence" value="ECO:0007669"/>
    <property type="project" value="InterPro"/>
</dbReference>
<dbReference type="Gene3D" id="6.10.340.10">
    <property type="match status" value="1"/>
</dbReference>
<keyword evidence="3" id="KW-0807">Transducer</keyword>
<evidence type="ECO:0000256" key="4">
    <source>
        <dbReference type="SAM" id="Coils"/>
    </source>
</evidence>
<dbReference type="PRINTS" id="PR00260">
    <property type="entry name" value="CHEMTRNSDUCR"/>
</dbReference>
<keyword evidence="5" id="KW-0472">Membrane</keyword>
<evidence type="ECO:0000256" key="5">
    <source>
        <dbReference type="SAM" id="Phobius"/>
    </source>
</evidence>
<organism evidence="8 9">
    <name type="scientific">Peteryoungia ipomoeae</name>
    <dbReference type="NCBI Taxonomy" id="1210932"/>
    <lineage>
        <taxon>Bacteria</taxon>
        <taxon>Pseudomonadati</taxon>
        <taxon>Pseudomonadota</taxon>
        <taxon>Alphaproteobacteria</taxon>
        <taxon>Hyphomicrobiales</taxon>
        <taxon>Rhizobiaceae</taxon>
        <taxon>Peteryoungia</taxon>
    </lineage>
</organism>
<dbReference type="PROSITE" id="PS50885">
    <property type="entry name" value="HAMP"/>
    <property type="match status" value="2"/>
</dbReference>
<dbReference type="GO" id="GO:0016020">
    <property type="term" value="C:membrane"/>
    <property type="evidence" value="ECO:0007669"/>
    <property type="project" value="InterPro"/>
</dbReference>
<dbReference type="SUPFAM" id="SSF58104">
    <property type="entry name" value="Methyl-accepting chemotaxis protein (MCP) signaling domain"/>
    <property type="match status" value="1"/>
</dbReference>
<dbReference type="PANTHER" id="PTHR43531">
    <property type="entry name" value="PROTEIN ICFG"/>
    <property type="match status" value="1"/>
</dbReference>
<keyword evidence="1" id="KW-0145">Chemotaxis</keyword>
<keyword evidence="5" id="KW-0812">Transmembrane</keyword>
<feature type="domain" description="HAMP" evidence="7">
    <location>
        <begin position="415"/>
        <end position="467"/>
    </location>
</feature>
<comment type="caution">
    <text evidence="8">The sequence shown here is derived from an EMBL/GenBank/DDBJ whole genome shotgun (WGS) entry which is preliminary data.</text>
</comment>
<accession>A0A4S8P7S0</accession>
<protein>
    <submittedName>
        <fullName evidence="8">HAMP domain-containing protein</fullName>
    </submittedName>
</protein>
<keyword evidence="5" id="KW-1133">Transmembrane helix</keyword>
<dbReference type="AlphaFoldDB" id="A0A4S8P7S0"/>
<dbReference type="PANTHER" id="PTHR43531:SF11">
    <property type="entry name" value="METHYL-ACCEPTING CHEMOTAXIS PROTEIN 3"/>
    <property type="match status" value="1"/>
</dbReference>
<dbReference type="EMBL" id="STGV01000001">
    <property type="protein sequence ID" value="THV25681.1"/>
    <property type="molecule type" value="Genomic_DNA"/>
</dbReference>
<dbReference type="SMART" id="SM00283">
    <property type="entry name" value="MA"/>
    <property type="match status" value="1"/>
</dbReference>
<reference evidence="8 9" key="1">
    <citation type="submission" date="2019-04" db="EMBL/GenBank/DDBJ databases">
        <title>Genome sequence of strain shin9-1.</title>
        <authorList>
            <person name="Gao J."/>
            <person name="Sun J."/>
        </authorList>
    </citation>
    <scope>NUCLEOTIDE SEQUENCE [LARGE SCALE GENOMIC DNA]</scope>
    <source>
        <strain evidence="9">shin9-1</strain>
    </source>
</reference>
<dbReference type="Pfam" id="PF00672">
    <property type="entry name" value="HAMP"/>
    <property type="match status" value="1"/>
</dbReference>
<dbReference type="Pfam" id="PF08376">
    <property type="entry name" value="NIT"/>
    <property type="match status" value="1"/>
</dbReference>
<evidence type="ECO:0000313" key="8">
    <source>
        <dbReference type="EMBL" id="THV25681.1"/>
    </source>
</evidence>
<evidence type="ECO:0000256" key="2">
    <source>
        <dbReference type="ARBA" id="ARBA00029447"/>
    </source>
</evidence>
<dbReference type="SMART" id="SM00304">
    <property type="entry name" value="HAMP"/>
    <property type="match status" value="2"/>
</dbReference>
<dbReference type="Proteomes" id="UP000308828">
    <property type="component" value="Unassembled WGS sequence"/>
</dbReference>
<keyword evidence="9" id="KW-1185">Reference proteome</keyword>
<evidence type="ECO:0000313" key="9">
    <source>
        <dbReference type="Proteomes" id="UP000308828"/>
    </source>
</evidence>
<evidence type="ECO:0000259" key="6">
    <source>
        <dbReference type="PROSITE" id="PS50111"/>
    </source>
</evidence>
<dbReference type="CDD" id="cd06225">
    <property type="entry name" value="HAMP"/>
    <property type="match status" value="1"/>
</dbReference>
<dbReference type="OrthoDB" id="3378718at2"/>
<dbReference type="Gene3D" id="1.10.287.950">
    <property type="entry name" value="Methyl-accepting chemotaxis protein"/>
    <property type="match status" value="1"/>
</dbReference>
<dbReference type="InterPro" id="IPR004090">
    <property type="entry name" value="Chemotax_Me-accpt_rcpt"/>
</dbReference>
<sequence length="725" mass="76895">MRFTDISVKWRLIGALLAPLIAVSVFATMQMQAVWERYEVSTRLVSVSEEMTIIGAAIHTLQVERGLTAGFLGAKGSTGGDALKAARGKADEAVSQLATVLSVVRGEGNSLDGTLSQKIEETLGKQQALRGGIDALQVQPAESFGYFTALIADLIDLSRQRSLASATSDNAGNLVAYNLVLNAKELAGQERGTGNGFISAGVSDPKRFLAFSGMHGAQAALITQTLKLLPPDRQSEMQAKLTIDEQAIVDAQRGRLISAGAGADLTDMKAPEWFAATTKRIDALKGVEDWLLAALVDAATVSADQSKQELFYVSAAIATVLLAVALIAISMSVTIAVPLGRLTGLVERLAARDMTVQLDQKGGKDEIGRMGRAIHTCIVNIKEQAELERQQELKKQAELRALEEDTERNRQARAQEIAVAVQALGEGLSALSHGDTNYRITAAFAGDLDRLRIDFNESMTKLHQVMLTISTSSEAINGGSSELAHATDELAQRTERQAAALEQASAALSGVADTLSDAVRRAENVNGLVDTAMSDAKRSEVVVTDTVAAITQIEQSSDQVGQIIGVIDDIAFQTNLLALNAGVEAARAGEAGKGFAVVAQEVRELAQRSATAAREIKALIERSAREVRVGVGLVGETGKVIQSIGANVEAIKQQVGAIVLSSREQSISIGEINSAINQMDQMTQQNAAMVEEANAATHSLSVEVGRLNSQVDMFRSSTSSQRRAA</sequence>
<name>A0A4S8P7S0_9HYPH</name>
<gene>
    <name evidence="8" type="ORF">FAA97_05715</name>
</gene>
<dbReference type="InterPro" id="IPR004089">
    <property type="entry name" value="MCPsignal_dom"/>
</dbReference>
<keyword evidence="4" id="KW-0175">Coiled coil</keyword>